<evidence type="ECO:0000313" key="27">
    <source>
        <dbReference type="Proteomes" id="UP000069272"/>
    </source>
</evidence>
<keyword evidence="15" id="KW-0418">Kinase</keyword>
<evidence type="ECO:0000256" key="14">
    <source>
        <dbReference type="ARBA" id="ARBA00022763"/>
    </source>
</evidence>
<dbReference type="GO" id="GO:0030010">
    <property type="term" value="P:establishment of cell polarity"/>
    <property type="evidence" value="ECO:0007669"/>
    <property type="project" value="InterPro"/>
</dbReference>
<dbReference type="FunFam" id="3.30.200.20:FF:000235">
    <property type="entry name" value="serine/threonine-protein kinase STK11"/>
    <property type="match status" value="1"/>
</dbReference>
<keyword evidence="14" id="KW-0227">DNA damage</keyword>
<keyword evidence="8" id="KW-0723">Serine/threonine-protein kinase</keyword>
<dbReference type="PANTHER" id="PTHR24346">
    <property type="entry name" value="MAP/MICROTUBULE AFFINITY-REGULATING KINASE"/>
    <property type="match status" value="1"/>
</dbReference>
<dbReference type="GO" id="GO:0006915">
    <property type="term" value="P:apoptotic process"/>
    <property type="evidence" value="ECO:0007669"/>
    <property type="project" value="UniProtKB-KW"/>
</dbReference>
<keyword evidence="7" id="KW-0963">Cytoplasm</keyword>
<accession>A0A182FR88</accession>
<evidence type="ECO:0000256" key="3">
    <source>
        <dbReference type="ARBA" id="ARBA00004123"/>
    </source>
</evidence>
<dbReference type="Proteomes" id="UP000069272">
    <property type="component" value="Chromosome 2R"/>
</dbReference>
<feature type="region of interest" description="Disordered" evidence="25">
    <location>
        <begin position="1"/>
        <end position="52"/>
    </location>
</feature>
<evidence type="ECO:0000256" key="15">
    <source>
        <dbReference type="ARBA" id="ARBA00022777"/>
    </source>
</evidence>
<dbReference type="PROSITE" id="PS00108">
    <property type="entry name" value="PROTEIN_KINASE_ST"/>
    <property type="match status" value="1"/>
</dbReference>
<dbReference type="GO" id="GO:0005634">
    <property type="term" value="C:nucleus"/>
    <property type="evidence" value="ECO:0007669"/>
    <property type="project" value="UniProtKB-SubCell"/>
</dbReference>
<keyword evidence="13" id="KW-0547">Nucleotide-binding</keyword>
<evidence type="ECO:0000256" key="17">
    <source>
        <dbReference type="ARBA" id="ARBA00022842"/>
    </source>
</evidence>
<keyword evidence="11" id="KW-0053">Apoptosis</keyword>
<dbReference type="VEuPathDB" id="VectorBase:AALB20_032331"/>
<dbReference type="PROSITE" id="PS00107">
    <property type="entry name" value="PROTEIN_KINASE_ATP"/>
    <property type="match status" value="1"/>
</dbReference>
<evidence type="ECO:0000256" key="8">
    <source>
        <dbReference type="ARBA" id="ARBA00022527"/>
    </source>
</evidence>
<comment type="cofactor">
    <cofactor evidence="2">
        <name>Mg(2+)</name>
        <dbReference type="ChEBI" id="CHEBI:18420"/>
    </cofactor>
</comment>
<feature type="compositionally biased region" description="Polar residues" evidence="25">
    <location>
        <begin position="533"/>
        <end position="546"/>
    </location>
</feature>
<dbReference type="GO" id="GO:0001558">
    <property type="term" value="P:regulation of cell growth"/>
    <property type="evidence" value="ECO:0007669"/>
    <property type="project" value="InterPro"/>
</dbReference>
<evidence type="ECO:0000256" key="7">
    <source>
        <dbReference type="ARBA" id="ARBA00022490"/>
    </source>
</evidence>
<dbReference type="Pfam" id="PF00069">
    <property type="entry name" value="Pkinase"/>
    <property type="match status" value="1"/>
</dbReference>
<evidence type="ECO:0000256" key="21">
    <source>
        <dbReference type="ARBA" id="ARBA00047899"/>
    </source>
</evidence>
<dbReference type="EC" id="2.7.11.1" evidence="6"/>
<evidence type="ECO:0000256" key="1">
    <source>
        <dbReference type="ARBA" id="ARBA00001936"/>
    </source>
</evidence>
<evidence type="ECO:0000256" key="24">
    <source>
        <dbReference type="SAM" id="Coils"/>
    </source>
</evidence>
<dbReference type="GO" id="GO:0035556">
    <property type="term" value="P:intracellular signal transduction"/>
    <property type="evidence" value="ECO:0007669"/>
    <property type="project" value="TreeGrafter"/>
</dbReference>
<dbReference type="VEuPathDB" id="VectorBase:AALB009064"/>
<evidence type="ECO:0000256" key="10">
    <source>
        <dbReference type="ARBA" id="ARBA00022679"/>
    </source>
</evidence>
<keyword evidence="19" id="KW-0539">Nucleus</keyword>
<dbReference type="InterPro" id="IPR039154">
    <property type="entry name" value="LKB1_c"/>
</dbReference>
<dbReference type="GO" id="GO:0006974">
    <property type="term" value="P:DNA damage response"/>
    <property type="evidence" value="ECO:0007669"/>
    <property type="project" value="UniProtKB-KW"/>
</dbReference>
<dbReference type="SUPFAM" id="SSF56112">
    <property type="entry name" value="Protein kinase-like (PK-like)"/>
    <property type="match status" value="1"/>
</dbReference>
<protein>
    <recommendedName>
        <fullName evidence="23">Serine/threonine-protein kinase STK11</fullName>
        <ecNumber evidence="6">2.7.11.1</ecNumber>
    </recommendedName>
</protein>
<evidence type="ECO:0000256" key="6">
    <source>
        <dbReference type="ARBA" id="ARBA00012513"/>
    </source>
</evidence>
<comment type="similarity">
    <text evidence="5">Belongs to the protein kinase superfamily. CAMK Ser/Thr protein kinase family. LKB1 subfamily.</text>
</comment>
<keyword evidence="16" id="KW-0067">ATP-binding</keyword>
<feature type="region of interest" description="Disordered" evidence="25">
    <location>
        <begin position="491"/>
        <end position="554"/>
    </location>
</feature>
<dbReference type="InterPro" id="IPR008271">
    <property type="entry name" value="Ser/Thr_kinase_AS"/>
</dbReference>
<keyword evidence="20" id="KW-0131">Cell cycle</keyword>
<dbReference type="Gene3D" id="1.10.510.10">
    <property type="entry name" value="Transferase(Phosphotransferase) domain 1"/>
    <property type="match status" value="1"/>
</dbReference>
<dbReference type="GO" id="GO:0042593">
    <property type="term" value="P:glucose homeostasis"/>
    <property type="evidence" value="ECO:0007669"/>
    <property type="project" value="InterPro"/>
</dbReference>
<comment type="subcellular location">
    <subcellularLocation>
        <location evidence="4">Cytoplasm</location>
    </subcellularLocation>
    <subcellularLocation>
        <location evidence="3">Nucleus</location>
    </subcellularLocation>
</comment>
<keyword evidence="10" id="KW-0808">Transferase</keyword>
<evidence type="ECO:0000256" key="13">
    <source>
        <dbReference type="ARBA" id="ARBA00022741"/>
    </source>
</evidence>
<dbReference type="GO" id="GO:0005524">
    <property type="term" value="F:ATP binding"/>
    <property type="evidence" value="ECO:0007669"/>
    <property type="project" value="UniProtKB-UniRule"/>
</dbReference>
<keyword evidence="17" id="KW-0460">Magnesium</keyword>
<dbReference type="GO" id="GO:0005737">
    <property type="term" value="C:cytoplasm"/>
    <property type="evidence" value="ECO:0007669"/>
    <property type="project" value="UniProtKB-SubCell"/>
</dbReference>
<comment type="catalytic activity">
    <reaction evidence="21">
        <text>L-threonyl-[protein] + ATP = O-phospho-L-threonyl-[protein] + ADP + H(+)</text>
        <dbReference type="Rhea" id="RHEA:46608"/>
        <dbReference type="Rhea" id="RHEA-COMP:11060"/>
        <dbReference type="Rhea" id="RHEA-COMP:11605"/>
        <dbReference type="ChEBI" id="CHEBI:15378"/>
        <dbReference type="ChEBI" id="CHEBI:30013"/>
        <dbReference type="ChEBI" id="CHEBI:30616"/>
        <dbReference type="ChEBI" id="CHEBI:61977"/>
        <dbReference type="ChEBI" id="CHEBI:456216"/>
        <dbReference type="EC" id="2.7.11.1"/>
    </reaction>
</comment>
<dbReference type="InterPro" id="IPR011009">
    <property type="entry name" value="Kinase-like_dom_sf"/>
</dbReference>
<dbReference type="GO" id="GO:0046872">
    <property type="term" value="F:metal ion binding"/>
    <property type="evidence" value="ECO:0007669"/>
    <property type="project" value="UniProtKB-KW"/>
</dbReference>
<dbReference type="EnsemblMetazoa" id="AALB009064-RA">
    <property type="protein sequence ID" value="AALB009064-PA"/>
    <property type="gene ID" value="AALB009064"/>
</dbReference>
<sequence>MSASLSTEAPPAYATNENGKPRGGETANHRPSSTCFSVKPATDQPEQQPPEDRYAYACEEPTSESLATKTESLEDVYKTCNSQSVVEWINDDDELERLDLPIGLDPTSTVFNRVDSSDIIYQEKKKKCKLVGKYVMGDVLGEGSYGKVKEVLDSETLSRLAVKILTKRKLRRIPNGEQNVRREIKLLRKLQHRNVIELLDVLYNEEKQKMYLIMEYCVGGLQEMLDSVQDRKLPMHQAHDYFVQLLDGLEYLHGRGIIHKDIKPGNLLLTLDQTLKISDFGVAEALDIFAPTDECTTGQGSPAFQPPEIANGHEVFSGFKVDIWSTGVTLYNITTGLYPFEGDNIYKLLENIGKCEWQPPEWLECRLADLLVNILQADPAKRFTLQQIRHHEWFQFAPVASSPPVPIPPLKGDWHRCSTVLPYLIAHHYEGDRDVPAVYFTEHDINEEMARQRYEQEQALLDPNYLGRMESLSFHSDDASMQDGGSRYQQYITTGSTAGGRGTGSEKRPSRSFSLSPKPSLRHTVAGPMVVPGTTSSSTGMANNSNSKRRTRKTVSCISWRKWPHCRQSRKSATIPSTSLPTQNRPLTVAANTVSQPKLAVNRTVPTKTNDRAKFVDNKSIPLTPNKPTASGKDTKVHTLGIVPKYLLKQKESSMTKDPNAAVRGIAPVQEKSTPSLDSHQPSPAIDEKHLDAQYFKQYSKKLEKRVTELLDELGAREERIAILQTKLRTAMDQMQQLQKAVRRTV</sequence>
<evidence type="ECO:0000256" key="25">
    <source>
        <dbReference type="SAM" id="MobiDB-lite"/>
    </source>
</evidence>
<evidence type="ECO:0000256" key="18">
    <source>
        <dbReference type="ARBA" id="ARBA00023211"/>
    </source>
</evidence>
<organism evidence="26 27">
    <name type="scientific">Anopheles albimanus</name>
    <name type="common">New world malaria mosquito</name>
    <dbReference type="NCBI Taxonomy" id="7167"/>
    <lineage>
        <taxon>Eukaryota</taxon>
        <taxon>Metazoa</taxon>
        <taxon>Ecdysozoa</taxon>
        <taxon>Arthropoda</taxon>
        <taxon>Hexapoda</taxon>
        <taxon>Insecta</taxon>
        <taxon>Pterygota</taxon>
        <taxon>Neoptera</taxon>
        <taxon>Endopterygota</taxon>
        <taxon>Diptera</taxon>
        <taxon>Nematocera</taxon>
        <taxon>Culicoidea</taxon>
        <taxon>Culicidae</taxon>
        <taxon>Anophelinae</taxon>
        <taxon>Anopheles</taxon>
    </lineage>
</organism>
<dbReference type="InterPro" id="IPR017441">
    <property type="entry name" value="Protein_kinase_ATP_BS"/>
</dbReference>
<evidence type="ECO:0000256" key="12">
    <source>
        <dbReference type="ARBA" id="ARBA00022723"/>
    </source>
</evidence>
<comment type="cofactor">
    <cofactor evidence="1">
        <name>Mn(2+)</name>
        <dbReference type="ChEBI" id="CHEBI:29035"/>
    </cofactor>
</comment>
<dbReference type="CDD" id="cd14119">
    <property type="entry name" value="STKc_LKB1"/>
    <property type="match status" value="1"/>
</dbReference>
<keyword evidence="9" id="KW-0597">Phosphoprotein</keyword>
<evidence type="ECO:0000256" key="5">
    <source>
        <dbReference type="ARBA" id="ARBA00009985"/>
    </source>
</evidence>
<name>A0A182FR88_ANOAL</name>
<dbReference type="STRING" id="7167.A0A182FR88"/>
<comment type="catalytic activity">
    <reaction evidence="22">
        <text>L-seryl-[protein] + ATP = O-phospho-L-seryl-[protein] + ADP + H(+)</text>
        <dbReference type="Rhea" id="RHEA:17989"/>
        <dbReference type="Rhea" id="RHEA-COMP:9863"/>
        <dbReference type="Rhea" id="RHEA-COMP:11604"/>
        <dbReference type="ChEBI" id="CHEBI:15378"/>
        <dbReference type="ChEBI" id="CHEBI:29999"/>
        <dbReference type="ChEBI" id="CHEBI:30616"/>
        <dbReference type="ChEBI" id="CHEBI:83421"/>
        <dbReference type="ChEBI" id="CHEBI:456216"/>
        <dbReference type="EC" id="2.7.11.1"/>
    </reaction>
</comment>
<feature type="coiled-coil region" evidence="24">
    <location>
        <begin position="700"/>
        <end position="741"/>
    </location>
</feature>
<evidence type="ECO:0000256" key="16">
    <source>
        <dbReference type="ARBA" id="ARBA00022840"/>
    </source>
</evidence>
<evidence type="ECO:0000313" key="26">
    <source>
        <dbReference type="EnsemblMetazoa" id="AALB009064-PA"/>
    </source>
</evidence>
<keyword evidence="24" id="KW-0175">Coiled coil</keyword>
<dbReference type="Gene3D" id="3.30.200.20">
    <property type="entry name" value="Phosphorylase Kinase, domain 1"/>
    <property type="match status" value="1"/>
</dbReference>
<reference evidence="26 27" key="1">
    <citation type="journal article" date="2017" name="G3 (Bethesda)">
        <title>The Physical Genome Mapping of Anopheles albimanus Corrected Scaffold Misassemblies and Identified Interarm Rearrangements in Genus Anopheles.</title>
        <authorList>
            <person name="Artemov G.N."/>
            <person name="Peery A.N."/>
            <person name="Jiang X."/>
            <person name="Tu Z."/>
            <person name="Stegniy V.N."/>
            <person name="Sharakhova M.V."/>
            <person name="Sharakhov I.V."/>
        </authorList>
    </citation>
    <scope>NUCLEOTIDE SEQUENCE [LARGE SCALE GENOMIC DNA]</scope>
    <source>
        <strain evidence="26 27">ALBI9_A</strain>
    </source>
</reference>
<dbReference type="SMART" id="SM00220">
    <property type="entry name" value="S_TKc"/>
    <property type="match status" value="1"/>
</dbReference>
<evidence type="ECO:0000256" key="9">
    <source>
        <dbReference type="ARBA" id="ARBA00022553"/>
    </source>
</evidence>
<evidence type="ECO:0000256" key="19">
    <source>
        <dbReference type="ARBA" id="ARBA00023242"/>
    </source>
</evidence>
<evidence type="ECO:0000256" key="20">
    <source>
        <dbReference type="ARBA" id="ARBA00023306"/>
    </source>
</evidence>
<dbReference type="GO" id="GO:0004674">
    <property type="term" value="F:protein serine/threonine kinase activity"/>
    <property type="evidence" value="ECO:0007669"/>
    <property type="project" value="UniProtKB-KW"/>
</dbReference>
<dbReference type="FunFam" id="1.10.510.10:FF:000245">
    <property type="entry name" value="serine/threonine-protein kinase STK11"/>
    <property type="match status" value="1"/>
</dbReference>
<proteinExistence type="inferred from homology"/>
<evidence type="ECO:0000256" key="4">
    <source>
        <dbReference type="ARBA" id="ARBA00004496"/>
    </source>
</evidence>
<evidence type="ECO:0000256" key="22">
    <source>
        <dbReference type="ARBA" id="ARBA00048679"/>
    </source>
</evidence>
<dbReference type="PROSITE" id="PS50011">
    <property type="entry name" value="PROTEIN_KINASE_DOM"/>
    <property type="match status" value="1"/>
</dbReference>
<keyword evidence="18" id="KW-0464">Manganese</keyword>
<dbReference type="PANTHER" id="PTHR24346:SF94">
    <property type="entry name" value="NON-SPECIFIC SERINE_THREONINE PROTEIN KINASE"/>
    <property type="match status" value="1"/>
</dbReference>
<dbReference type="AlphaFoldDB" id="A0A182FR88"/>
<evidence type="ECO:0000256" key="11">
    <source>
        <dbReference type="ARBA" id="ARBA00022703"/>
    </source>
</evidence>
<evidence type="ECO:0000256" key="2">
    <source>
        <dbReference type="ARBA" id="ARBA00001946"/>
    </source>
</evidence>
<dbReference type="GO" id="GO:0030295">
    <property type="term" value="F:protein kinase activator activity"/>
    <property type="evidence" value="ECO:0007669"/>
    <property type="project" value="InterPro"/>
</dbReference>
<keyword evidence="27" id="KW-1185">Reference proteome</keyword>
<keyword evidence="12" id="KW-0479">Metal-binding</keyword>
<dbReference type="InterPro" id="IPR000719">
    <property type="entry name" value="Prot_kinase_dom"/>
</dbReference>
<evidence type="ECO:0000256" key="23">
    <source>
        <dbReference type="ARBA" id="ARBA00068788"/>
    </source>
</evidence>
<reference evidence="26" key="2">
    <citation type="submission" date="2022-08" db="UniProtKB">
        <authorList>
            <consortium name="EnsemblMetazoa"/>
        </authorList>
    </citation>
    <scope>IDENTIFICATION</scope>
    <source>
        <strain evidence="26">STECLA/ALBI9_A</strain>
    </source>
</reference>